<evidence type="ECO:0000256" key="1">
    <source>
        <dbReference type="SAM" id="MobiDB-lite"/>
    </source>
</evidence>
<dbReference type="EMBL" id="LVVM01001105">
    <property type="protein sequence ID" value="OJA19279.1"/>
    <property type="molecule type" value="Genomic_DNA"/>
</dbReference>
<gene>
    <name evidence="2" type="ORF">AZE42_04489</name>
</gene>
<feature type="region of interest" description="Disordered" evidence="1">
    <location>
        <begin position="71"/>
        <end position="90"/>
    </location>
</feature>
<evidence type="ECO:0000313" key="2">
    <source>
        <dbReference type="EMBL" id="OJA19279.1"/>
    </source>
</evidence>
<dbReference type="Proteomes" id="UP000183567">
    <property type="component" value="Unassembled WGS sequence"/>
</dbReference>
<keyword evidence="3" id="KW-1185">Reference proteome</keyword>
<organism evidence="2 3">
    <name type="scientific">Rhizopogon vesiculosus</name>
    <dbReference type="NCBI Taxonomy" id="180088"/>
    <lineage>
        <taxon>Eukaryota</taxon>
        <taxon>Fungi</taxon>
        <taxon>Dikarya</taxon>
        <taxon>Basidiomycota</taxon>
        <taxon>Agaricomycotina</taxon>
        <taxon>Agaricomycetes</taxon>
        <taxon>Agaricomycetidae</taxon>
        <taxon>Boletales</taxon>
        <taxon>Suillineae</taxon>
        <taxon>Rhizopogonaceae</taxon>
        <taxon>Rhizopogon</taxon>
    </lineage>
</organism>
<proteinExistence type="predicted"/>
<sequence>MVGHAWHLQRAQRSLRLVAGIELARLDRIESRNPDVLYVSLPATTQSTFHDEWIDSLACIRRDWRRSGGCIAGNPQSGGSGLAPARSSYV</sequence>
<reference evidence="2 3" key="1">
    <citation type="submission" date="2016-03" db="EMBL/GenBank/DDBJ databases">
        <title>Comparative genomics of the ectomycorrhizal sister species Rhizopogon vinicolor and Rhizopogon vesiculosus (Basidiomycota: Boletales) reveals a divergence of the mating type B locus.</title>
        <authorList>
            <person name="Mujic A.B."/>
            <person name="Kuo A."/>
            <person name="Tritt A."/>
            <person name="Lipzen A."/>
            <person name="Chen C."/>
            <person name="Johnson J."/>
            <person name="Sharma A."/>
            <person name="Barry K."/>
            <person name="Grigoriev I.V."/>
            <person name="Spatafora J.W."/>
        </authorList>
    </citation>
    <scope>NUCLEOTIDE SEQUENCE [LARGE SCALE GENOMIC DNA]</scope>
    <source>
        <strain evidence="2 3">AM-OR11-056</strain>
    </source>
</reference>
<evidence type="ECO:0000313" key="3">
    <source>
        <dbReference type="Proteomes" id="UP000183567"/>
    </source>
</evidence>
<name>A0A1J8QF44_9AGAM</name>
<comment type="caution">
    <text evidence="2">The sequence shown here is derived from an EMBL/GenBank/DDBJ whole genome shotgun (WGS) entry which is preliminary data.</text>
</comment>
<accession>A0A1J8QF44</accession>
<dbReference type="AlphaFoldDB" id="A0A1J8QF44"/>
<protein>
    <submittedName>
        <fullName evidence="2">Uncharacterized protein</fullName>
    </submittedName>
</protein>